<keyword evidence="1" id="KW-0067">ATP-binding</keyword>
<dbReference type="STRING" id="29170.A0A368FC24"/>
<dbReference type="OrthoDB" id="1728974at2759"/>
<dbReference type="GO" id="GO:0006281">
    <property type="term" value="P:DNA repair"/>
    <property type="evidence" value="ECO:0007669"/>
    <property type="project" value="UniProtKB-KW"/>
</dbReference>
<dbReference type="InterPro" id="IPR027417">
    <property type="entry name" value="P-loop_NTPase"/>
</dbReference>
<keyword evidence="1" id="KW-0547">Nucleotide-binding</keyword>
<dbReference type="InterPro" id="IPR010285">
    <property type="entry name" value="DNA_helicase_pif1-like_DEAD"/>
</dbReference>
<keyword evidence="1" id="KW-0347">Helicase</keyword>
<evidence type="ECO:0000313" key="3">
    <source>
        <dbReference type="EMBL" id="RCN29714.1"/>
    </source>
</evidence>
<keyword evidence="1" id="KW-0234">DNA repair</keyword>
<accession>A0A368FC24</accession>
<dbReference type="GO" id="GO:0043139">
    <property type="term" value="F:5'-3' DNA helicase activity"/>
    <property type="evidence" value="ECO:0007669"/>
    <property type="project" value="UniProtKB-EC"/>
</dbReference>
<dbReference type="GO" id="GO:0016887">
    <property type="term" value="F:ATP hydrolysis activity"/>
    <property type="evidence" value="ECO:0007669"/>
    <property type="project" value="RHEA"/>
</dbReference>
<dbReference type="EMBL" id="JOJR01001811">
    <property type="protein sequence ID" value="RCN29714.1"/>
    <property type="molecule type" value="Genomic_DNA"/>
</dbReference>
<organism evidence="3 4">
    <name type="scientific">Ancylostoma caninum</name>
    <name type="common">Dog hookworm</name>
    <dbReference type="NCBI Taxonomy" id="29170"/>
    <lineage>
        <taxon>Eukaryota</taxon>
        <taxon>Metazoa</taxon>
        <taxon>Ecdysozoa</taxon>
        <taxon>Nematoda</taxon>
        <taxon>Chromadorea</taxon>
        <taxon>Rhabditida</taxon>
        <taxon>Rhabditina</taxon>
        <taxon>Rhabditomorpha</taxon>
        <taxon>Strongyloidea</taxon>
        <taxon>Ancylostomatidae</taxon>
        <taxon>Ancylostomatinae</taxon>
        <taxon>Ancylostoma</taxon>
    </lineage>
</organism>
<dbReference type="SUPFAM" id="SSF52540">
    <property type="entry name" value="P-loop containing nucleoside triphosphate hydrolases"/>
    <property type="match status" value="1"/>
</dbReference>
<reference evidence="3 4" key="1">
    <citation type="submission" date="2014-10" db="EMBL/GenBank/DDBJ databases">
        <title>Draft genome of the hookworm Ancylostoma caninum.</title>
        <authorList>
            <person name="Mitreva M."/>
        </authorList>
    </citation>
    <scope>NUCLEOTIDE SEQUENCE [LARGE SCALE GENOMIC DNA]</scope>
    <source>
        <strain evidence="3 4">Baltimore</strain>
    </source>
</reference>
<comment type="caution">
    <text evidence="3">The sequence shown here is derived from an EMBL/GenBank/DDBJ whole genome shotgun (WGS) entry which is preliminary data.</text>
</comment>
<dbReference type="AlphaFoldDB" id="A0A368FC24"/>
<proteinExistence type="inferred from homology"/>
<dbReference type="PANTHER" id="PTHR10492">
    <property type="match status" value="1"/>
</dbReference>
<evidence type="ECO:0000259" key="2">
    <source>
        <dbReference type="Pfam" id="PF05970"/>
    </source>
</evidence>
<comment type="cofactor">
    <cofactor evidence="1">
        <name>Mg(2+)</name>
        <dbReference type="ChEBI" id="CHEBI:18420"/>
    </cofactor>
</comment>
<dbReference type="GO" id="GO:0006310">
    <property type="term" value="P:DNA recombination"/>
    <property type="evidence" value="ECO:0007669"/>
    <property type="project" value="UniProtKB-KW"/>
</dbReference>
<dbReference type="GO" id="GO:0005524">
    <property type="term" value="F:ATP binding"/>
    <property type="evidence" value="ECO:0007669"/>
    <property type="project" value="UniProtKB-KW"/>
</dbReference>
<evidence type="ECO:0000313" key="4">
    <source>
        <dbReference type="Proteomes" id="UP000252519"/>
    </source>
</evidence>
<comment type="similarity">
    <text evidence="1">Belongs to the helicase family.</text>
</comment>
<keyword evidence="1" id="KW-0233">DNA recombination</keyword>
<dbReference type="Proteomes" id="UP000252519">
    <property type="component" value="Unassembled WGS sequence"/>
</dbReference>
<keyword evidence="1" id="KW-0227">DNA damage</keyword>
<dbReference type="EC" id="5.6.2.3" evidence="1"/>
<keyword evidence="4" id="KW-1185">Reference proteome</keyword>
<dbReference type="GO" id="GO:0000723">
    <property type="term" value="P:telomere maintenance"/>
    <property type="evidence" value="ECO:0007669"/>
    <property type="project" value="InterPro"/>
</dbReference>
<protein>
    <recommendedName>
        <fullName evidence="1">ATP-dependent DNA helicase</fullName>
        <ecNumber evidence="1">5.6.2.3</ecNumber>
    </recommendedName>
</protein>
<gene>
    <name evidence="3" type="ORF">ANCCAN_24523</name>
</gene>
<evidence type="ECO:0000256" key="1">
    <source>
        <dbReference type="RuleBase" id="RU363044"/>
    </source>
</evidence>
<sequence length="152" mass="16973">MVPKFSLEAVDLLLPDLMCNTLPFGGKIIVIGGDFRQVLPIIERRREGDMVDACIKNSRLWRDFETHNLFVNMRAASSGSSWCDLLIAIGNGKIEQDSEGRIHLPSDLMSNGNSIDEVFGDELTNTDNLSDYAILAPCNFDVNRINEEAIDR</sequence>
<comment type="catalytic activity">
    <reaction evidence="1">
        <text>ATP + H2O = ADP + phosphate + H(+)</text>
        <dbReference type="Rhea" id="RHEA:13065"/>
        <dbReference type="ChEBI" id="CHEBI:15377"/>
        <dbReference type="ChEBI" id="CHEBI:15378"/>
        <dbReference type="ChEBI" id="CHEBI:30616"/>
        <dbReference type="ChEBI" id="CHEBI:43474"/>
        <dbReference type="ChEBI" id="CHEBI:456216"/>
        <dbReference type="EC" id="5.6.2.3"/>
    </reaction>
</comment>
<feature type="domain" description="DNA helicase Pif1-like DEAD-box helicase" evidence="2">
    <location>
        <begin position="1"/>
        <end position="98"/>
    </location>
</feature>
<dbReference type="Pfam" id="PF05970">
    <property type="entry name" value="PIF1"/>
    <property type="match status" value="1"/>
</dbReference>
<dbReference type="PANTHER" id="PTHR10492:SF57">
    <property type="entry name" value="ATP-DEPENDENT DNA HELICASE"/>
    <property type="match status" value="1"/>
</dbReference>
<name>A0A368FC24_ANCCA</name>
<keyword evidence="1" id="KW-0378">Hydrolase</keyword>